<dbReference type="EMBL" id="CAAALY010036038">
    <property type="protein sequence ID" value="VEL18207.1"/>
    <property type="molecule type" value="Genomic_DNA"/>
</dbReference>
<reference evidence="1" key="1">
    <citation type="submission" date="2018-11" db="EMBL/GenBank/DDBJ databases">
        <authorList>
            <consortium name="Pathogen Informatics"/>
        </authorList>
    </citation>
    <scope>NUCLEOTIDE SEQUENCE</scope>
</reference>
<gene>
    <name evidence="1" type="ORF">PXEA_LOCUS11647</name>
</gene>
<evidence type="ECO:0000313" key="1">
    <source>
        <dbReference type="EMBL" id="VEL18207.1"/>
    </source>
</evidence>
<dbReference type="Proteomes" id="UP000784294">
    <property type="component" value="Unassembled WGS sequence"/>
</dbReference>
<comment type="caution">
    <text evidence="1">The sequence shown here is derived from an EMBL/GenBank/DDBJ whole genome shotgun (WGS) entry which is preliminary data.</text>
</comment>
<keyword evidence="2" id="KW-1185">Reference proteome</keyword>
<protein>
    <submittedName>
        <fullName evidence="1">Uncharacterized protein</fullName>
    </submittedName>
</protein>
<name>A0A3S5CLG1_9PLAT</name>
<evidence type="ECO:0000313" key="2">
    <source>
        <dbReference type="Proteomes" id="UP000784294"/>
    </source>
</evidence>
<proteinExistence type="predicted"/>
<organism evidence="1 2">
    <name type="scientific">Protopolystoma xenopodis</name>
    <dbReference type="NCBI Taxonomy" id="117903"/>
    <lineage>
        <taxon>Eukaryota</taxon>
        <taxon>Metazoa</taxon>
        <taxon>Spiralia</taxon>
        <taxon>Lophotrochozoa</taxon>
        <taxon>Platyhelminthes</taxon>
        <taxon>Monogenea</taxon>
        <taxon>Polyopisthocotylea</taxon>
        <taxon>Polystomatidea</taxon>
        <taxon>Polystomatidae</taxon>
        <taxon>Protopolystoma</taxon>
    </lineage>
</organism>
<accession>A0A3S5CLG1</accession>
<dbReference type="AlphaFoldDB" id="A0A3S5CLG1"/>
<sequence>MRRRISRRFEATPHAFFVDADVDFGVVIKVIINCGAGSKRRREATPSSISFEVNVVFNVVMKCGAGSRDYLKRRHPILVLPLASSSTSS</sequence>